<evidence type="ECO:0000259" key="18">
    <source>
        <dbReference type="Pfam" id="PF00060"/>
    </source>
</evidence>
<evidence type="ECO:0000256" key="14">
    <source>
        <dbReference type="ARBA" id="ARBA00034104"/>
    </source>
</evidence>
<comment type="similarity">
    <text evidence="1">Belongs to the glutamate-gated ion channel (TC 1.A.10.1) family.</text>
</comment>
<keyword evidence="12" id="KW-1071">Ligand-gated ion channel</keyword>
<sequence length="322" mass="36484">MNTQLQRADVFPWLQTIEKTRQNKAQCLLSVVPHAHLPKKRITQEADLAVADFTITYEREQVVDFTMPFMNLGIGILFRRPIRKIPKLFWFLRPLSLEVWMYMAAAYMSVSLLLYGVSRFSPYEWAPPHPCEGVTIHACRNCFSVQNSLWFTVGSLMRQSSELTPRATSTRVVAATWWFFTLIMISSYTANLAAFLTVERMKSPIENADDLAKQTEIAYGCVESGSTQAFFQLLIFSNNILSKCTKKTGGLLAIDIITLNNTQLMKTTFELFLILTFTPLERDDLNLDGFNVDLPLYMVDVQTVYGAGVSVAQTHETPTTSS</sequence>
<dbReference type="Pfam" id="PF10613">
    <property type="entry name" value="Lig_chan-Glu_bd"/>
    <property type="match status" value="1"/>
</dbReference>
<dbReference type="GO" id="GO:0038023">
    <property type="term" value="F:signaling receptor activity"/>
    <property type="evidence" value="ECO:0007669"/>
    <property type="project" value="InterPro"/>
</dbReference>
<dbReference type="InterPro" id="IPR019594">
    <property type="entry name" value="Glu/Gly-bd"/>
</dbReference>
<dbReference type="Proteomes" id="UP000887159">
    <property type="component" value="Unassembled WGS sequence"/>
</dbReference>
<reference evidence="20" key="1">
    <citation type="submission" date="2020-08" db="EMBL/GenBank/DDBJ databases">
        <title>Multicomponent nature underlies the extraordinary mechanical properties of spider dragline silk.</title>
        <authorList>
            <person name="Kono N."/>
            <person name="Nakamura H."/>
            <person name="Mori M."/>
            <person name="Yoshida Y."/>
            <person name="Ohtoshi R."/>
            <person name="Malay A.D."/>
            <person name="Moran D.A.P."/>
            <person name="Tomita M."/>
            <person name="Numata K."/>
            <person name="Arakawa K."/>
        </authorList>
    </citation>
    <scope>NUCLEOTIDE SEQUENCE</scope>
</reference>
<evidence type="ECO:0000256" key="15">
    <source>
        <dbReference type="PIRSR" id="PIRSR601508-1"/>
    </source>
</evidence>
<feature type="domain" description="Ionotropic glutamate receptor C-terminal" evidence="18">
    <location>
        <begin position="96"/>
        <end position="248"/>
    </location>
</feature>
<evidence type="ECO:0000256" key="8">
    <source>
        <dbReference type="ARBA" id="ARBA00023136"/>
    </source>
</evidence>
<evidence type="ECO:0000256" key="5">
    <source>
        <dbReference type="ARBA" id="ARBA00022989"/>
    </source>
</evidence>
<keyword evidence="3" id="KW-1003">Cell membrane</keyword>
<evidence type="ECO:0000256" key="3">
    <source>
        <dbReference type="ARBA" id="ARBA00022475"/>
    </source>
</evidence>
<evidence type="ECO:0000256" key="2">
    <source>
        <dbReference type="ARBA" id="ARBA00022448"/>
    </source>
</evidence>
<evidence type="ECO:0000256" key="6">
    <source>
        <dbReference type="ARBA" id="ARBA00023018"/>
    </source>
</evidence>
<dbReference type="InterPro" id="IPR001508">
    <property type="entry name" value="Iono_Glu_rcpt_met"/>
</dbReference>
<feature type="transmembrane region" description="Helical" evidence="17">
    <location>
        <begin position="177"/>
        <end position="198"/>
    </location>
</feature>
<keyword evidence="6" id="KW-0770">Synapse</keyword>
<dbReference type="SUPFAM" id="SSF53850">
    <property type="entry name" value="Periplasmic binding protein-like II"/>
    <property type="match status" value="1"/>
</dbReference>
<evidence type="ECO:0000256" key="12">
    <source>
        <dbReference type="ARBA" id="ARBA00023286"/>
    </source>
</evidence>
<feature type="binding site" evidence="15">
    <location>
        <position position="226"/>
    </location>
    <ligand>
        <name>L-glutamate</name>
        <dbReference type="ChEBI" id="CHEBI:29985"/>
    </ligand>
</feature>
<keyword evidence="13" id="KW-0407">Ion channel</keyword>
<gene>
    <name evidence="20" type="primary">Grik2</name>
    <name evidence="20" type="ORF">TNCV_3089021</name>
</gene>
<keyword evidence="7" id="KW-0406">Ion transport</keyword>
<evidence type="ECO:0000313" key="21">
    <source>
        <dbReference type="Proteomes" id="UP000887159"/>
    </source>
</evidence>
<dbReference type="Pfam" id="PF00060">
    <property type="entry name" value="Lig_chan"/>
    <property type="match status" value="1"/>
</dbReference>
<feature type="binding site" evidence="15">
    <location>
        <position position="54"/>
    </location>
    <ligand>
        <name>L-glutamate</name>
        <dbReference type="ChEBI" id="CHEBI:29985"/>
    </ligand>
</feature>
<feature type="site" description="Crucial to convey clamshell closure to channel opening" evidence="16">
    <location>
        <position position="205"/>
    </location>
</feature>
<keyword evidence="8 17" id="KW-0472">Membrane</keyword>
<keyword evidence="9 20" id="KW-0675">Receptor</keyword>
<keyword evidence="4 17" id="KW-0812">Transmembrane</keyword>
<dbReference type="AlphaFoldDB" id="A0A8X6RGN8"/>
<keyword evidence="5 17" id="KW-1133">Transmembrane helix</keyword>
<evidence type="ECO:0000256" key="9">
    <source>
        <dbReference type="ARBA" id="ARBA00023170"/>
    </source>
</evidence>
<dbReference type="FunFam" id="1.10.287.70:FF:000010">
    <property type="entry name" value="Putative glutamate receptor ionotropic kainate 1"/>
    <property type="match status" value="1"/>
</dbReference>
<keyword evidence="11" id="KW-0628">Postsynaptic cell membrane</keyword>
<evidence type="ECO:0000256" key="11">
    <source>
        <dbReference type="ARBA" id="ARBA00023257"/>
    </source>
</evidence>
<keyword evidence="2" id="KW-0813">Transport</keyword>
<comment type="subcellular location">
    <subcellularLocation>
        <location evidence="14">Postsynaptic cell membrane</location>
        <topology evidence="14">Multi-pass membrane protein</topology>
    </subcellularLocation>
</comment>
<keyword evidence="21" id="KW-1185">Reference proteome</keyword>
<dbReference type="InterPro" id="IPR001320">
    <property type="entry name" value="Iontro_rcpt_C"/>
</dbReference>
<evidence type="ECO:0000256" key="13">
    <source>
        <dbReference type="ARBA" id="ARBA00023303"/>
    </source>
</evidence>
<feature type="binding site" evidence="15">
    <location>
        <position position="59"/>
    </location>
    <ligand>
        <name>L-glutamate</name>
        <dbReference type="ChEBI" id="CHEBI:29985"/>
    </ligand>
</feature>
<dbReference type="Gene3D" id="3.40.190.10">
    <property type="entry name" value="Periplasmic binding protein-like II"/>
    <property type="match status" value="1"/>
</dbReference>
<evidence type="ECO:0000256" key="17">
    <source>
        <dbReference type="SAM" id="Phobius"/>
    </source>
</evidence>
<dbReference type="PANTHER" id="PTHR18966">
    <property type="entry name" value="IONOTROPIC GLUTAMATE RECEPTOR"/>
    <property type="match status" value="1"/>
</dbReference>
<accession>A0A8X6RGN8</accession>
<dbReference type="GO" id="GO:0045211">
    <property type="term" value="C:postsynaptic membrane"/>
    <property type="evidence" value="ECO:0007669"/>
    <property type="project" value="UniProtKB-SubCell"/>
</dbReference>
<comment type="caution">
    <text evidence="20">The sequence shown here is derived from an EMBL/GenBank/DDBJ whole genome shotgun (WGS) entry which is preliminary data.</text>
</comment>
<feature type="binding site" evidence="15">
    <location>
        <position position="227"/>
    </location>
    <ligand>
        <name>L-glutamate</name>
        <dbReference type="ChEBI" id="CHEBI:29985"/>
    </ligand>
</feature>
<dbReference type="GO" id="GO:0015276">
    <property type="term" value="F:ligand-gated monoatomic ion channel activity"/>
    <property type="evidence" value="ECO:0007669"/>
    <property type="project" value="InterPro"/>
</dbReference>
<feature type="transmembrane region" description="Helical" evidence="17">
    <location>
        <begin position="99"/>
        <end position="118"/>
    </location>
</feature>
<dbReference type="Gene3D" id="1.10.287.70">
    <property type="match status" value="1"/>
</dbReference>
<evidence type="ECO:0000256" key="7">
    <source>
        <dbReference type="ARBA" id="ARBA00023065"/>
    </source>
</evidence>
<evidence type="ECO:0000256" key="10">
    <source>
        <dbReference type="ARBA" id="ARBA00023180"/>
    </source>
</evidence>
<name>A0A8X6RGN8_TRICX</name>
<evidence type="ECO:0000256" key="1">
    <source>
        <dbReference type="ARBA" id="ARBA00008685"/>
    </source>
</evidence>
<dbReference type="PRINTS" id="PR00177">
    <property type="entry name" value="NMDARECEPTOR"/>
</dbReference>
<keyword evidence="10" id="KW-0325">Glycoprotein</keyword>
<proteinExistence type="inferred from homology"/>
<protein>
    <submittedName>
        <fullName evidence="20">Glutamate receptor ionotropic, kainate 2</fullName>
    </submittedName>
</protein>
<dbReference type="EMBL" id="BMAU01021178">
    <property type="protein sequence ID" value="GFX94673.1"/>
    <property type="molecule type" value="Genomic_DNA"/>
</dbReference>
<organism evidence="20 21">
    <name type="scientific">Trichonephila clavipes</name>
    <name type="common">Golden silk orbweaver</name>
    <name type="synonym">Nephila clavipes</name>
    <dbReference type="NCBI Taxonomy" id="2585209"/>
    <lineage>
        <taxon>Eukaryota</taxon>
        <taxon>Metazoa</taxon>
        <taxon>Ecdysozoa</taxon>
        <taxon>Arthropoda</taxon>
        <taxon>Chelicerata</taxon>
        <taxon>Arachnida</taxon>
        <taxon>Araneae</taxon>
        <taxon>Araneomorphae</taxon>
        <taxon>Entelegynae</taxon>
        <taxon>Araneoidea</taxon>
        <taxon>Nephilidae</taxon>
        <taxon>Trichonephila</taxon>
    </lineage>
</organism>
<evidence type="ECO:0000256" key="16">
    <source>
        <dbReference type="PIRSR" id="PIRSR601508-2"/>
    </source>
</evidence>
<evidence type="ECO:0000259" key="19">
    <source>
        <dbReference type="Pfam" id="PF10613"/>
    </source>
</evidence>
<dbReference type="InterPro" id="IPR015683">
    <property type="entry name" value="Ionotropic_Glu_rcpt"/>
</dbReference>
<feature type="domain" description="Ionotropic glutamate receptor L-glutamate and glycine-binding" evidence="19">
    <location>
        <begin position="42"/>
        <end position="81"/>
    </location>
</feature>
<evidence type="ECO:0000256" key="4">
    <source>
        <dbReference type="ARBA" id="ARBA00022692"/>
    </source>
</evidence>
<evidence type="ECO:0000313" key="20">
    <source>
        <dbReference type="EMBL" id="GFX94673.1"/>
    </source>
</evidence>